<evidence type="ECO:0000259" key="5">
    <source>
        <dbReference type="PROSITE" id="PS50893"/>
    </source>
</evidence>
<dbReference type="PROSITE" id="PS00211">
    <property type="entry name" value="ABC_TRANSPORTER_1"/>
    <property type="match status" value="1"/>
</dbReference>
<evidence type="ECO:0000313" key="6">
    <source>
        <dbReference type="EMBL" id="MDN4608019.1"/>
    </source>
</evidence>
<keyword evidence="4 6" id="KW-0067">ATP-binding</keyword>
<keyword evidence="3" id="KW-0547">Nucleotide-binding</keyword>
<evidence type="ECO:0000256" key="1">
    <source>
        <dbReference type="ARBA" id="ARBA00005417"/>
    </source>
</evidence>
<dbReference type="Pfam" id="PF00005">
    <property type="entry name" value="ABC_tran"/>
    <property type="match status" value="1"/>
</dbReference>
<keyword evidence="2" id="KW-0813">Transport</keyword>
<dbReference type="EMBL" id="JAROCC010000008">
    <property type="protein sequence ID" value="MDN4608019.1"/>
    <property type="molecule type" value="Genomic_DNA"/>
</dbReference>
<organism evidence="6 7">
    <name type="scientific">Sporosarcina highlanderae</name>
    <dbReference type="NCBI Taxonomy" id="3035916"/>
    <lineage>
        <taxon>Bacteria</taxon>
        <taxon>Bacillati</taxon>
        <taxon>Bacillota</taxon>
        <taxon>Bacilli</taxon>
        <taxon>Bacillales</taxon>
        <taxon>Caryophanaceae</taxon>
        <taxon>Sporosarcina</taxon>
    </lineage>
</organism>
<dbReference type="RefSeq" id="WP_301243810.1">
    <property type="nucleotide sequence ID" value="NZ_JAROCC010000008.1"/>
</dbReference>
<dbReference type="GO" id="GO:0005524">
    <property type="term" value="F:ATP binding"/>
    <property type="evidence" value="ECO:0007669"/>
    <property type="project" value="UniProtKB-KW"/>
</dbReference>
<dbReference type="Pfam" id="PF08352">
    <property type="entry name" value="oligo_HPY"/>
    <property type="match status" value="1"/>
</dbReference>
<evidence type="ECO:0000256" key="3">
    <source>
        <dbReference type="ARBA" id="ARBA00022741"/>
    </source>
</evidence>
<dbReference type="InterPro" id="IPR027417">
    <property type="entry name" value="P-loop_NTPase"/>
</dbReference>
<dbReference type="SUPFAM" id="SSF52540">
    <property type="entry name" value="P-loop containing nucleoside triphosphate hydrolases"/>
    <property type="match status" value="1"/>
</dbReference>
<name>A0ABT8JS77_9BACL</name>
<evidence type="ECO:0000313" key="7">
    <source>
        <dbReference type="Proteomes" id="UP001175097"/>
    </source>
</evidence>
<protein>
    <submittedName>
        <fullName evidence="6">ATP-binding cassette domain-containing protein</fullName>
    </submittedName>
</protein>
<dbReference type="PANTHER" id="PTHR43776">
    <property type="entry name" value="TRANSPORT ATP-BINDING PROTEIN"/>
    <property type="match status" value="1"/>
</dbReference>
<dbReference type="NCBIfam" id="TIGR01727">
    <property type="entry name" value="oligo_HPY"/>
    <property type="match status" value="1"/>
</dbReference>
<proteinExistence type="inferred from homology"/>
<sequence length="355" mass="39738">MVTESSLNESRTLLTVKGLKKHFEVSEGIGKKKLLKAVDGIDFSVVEGETLGIVGESGCGKSTTGNLLINLLDKTEGTIVFNGKDMDSLTKEEVRKSRADIQMIFQDPFSSLNPRMRVVDIIGEPLKTHTKMSGKEIREEVFKLMDAVGLDRSYGKRFPHEFSGGQRQRIGIARAIALRPKLIICDEPVSALDVSIQAQILNLLIQLQKDYNLTLIFIAHGLPAVKYISDRIAVMYLGKIVEITTKHQLFERPMHPYTVSLVSAVPLPDPFIRERERIILEGDIPSNVDIPSGCRFRTRCPYAQDKCELVEPELMELEDGHYTACHFPLINERIGVQLGGEGMEDREGIFANEEK</sequence>
<dbReference type="PANTHER" id="PTHR43776:SF7">
    <property type="entry name" value="D,D-DIPEPTIDE TRANSPORT ATP-BINDING PROTEIN DDPF-RELATED"/>
    <property type="match status" value="1"/>
</dbReference>
<dbReference type="PROSITE" id="PS50893">
    <property type="entry name" value="ABC_TRANSPORTER_2"/>
    <property type="match status" value="1"/>
</dbReference>
<evidence type="ECO:0000256" key="4">
    <source>
        <dbReference type="ARBA" id="ARBA00022840"/>
    </source>
</evidence>
<dbReference type="InterPro" id="IPR013563">
    <property type="entry name" value="Oligopep_ABC_C"/>
</dbReference>
<dbReference type="InterPro" id="IPR017871">
    <property type="entry name" value="ABC_transporter-like_CS"/>
</dbReference>
<dbReference type="InterPro" id="IPR050319">
    <property type="entry name" value="ABC_transp_ATP-bind"/>
</dbReference>
<dbReference type="Gene3D" id="3.40.50.300">
    <property type="entry name" value="P-loop containing nucleotide triphosphate hydrolases"/>
    <property type="match status" value="1"/>
</dbReference>
<reference evidence="6" key="1">
    <citation type="submission" date="2023-03" db="EMBL/GenBank/DDBJ databases">
        <title>MT1 and MT2 Draft Genomes of Novel Species.</title>
        <authorList>
            <person name="Venkateswaran K."/>
        </authorList>
    </citation>
    <scope>NUCLEOTIDE SEQUENCE</scope>
    <source>
        <strain evidence="6">F6_3S_P_2</strain>
    </source>
</reference>
<dbReference type="InterPro" id="IPR003593">
    <property type="entry name" value="AAA+_ATPase"/>
</dbReference>
<dbReference type="Proteomes" id="UP001175097">
    <property type="component" value="Unassembled WGS sequence"/>
</dbReference>
<dbReference type="InterPro" id="IPR003439">
    <property type="entry name" value="ABC_transporter-like_ATP-bd"/>
</dbReference>
<keyword evidence="7" id="KW-1185">Reference proteome</keyword>
<comment type="similarity">
    <text evidence="1">Belongs to the ABC transporter superfamily.</text>
</comment>
<accession>A0ABT8JS77</accession>
<dbReference type="CDD" id="cd03257">
    <property type="entry name" value="ABC_NikE_OppD_transporters"/>
    <property type="match status" value="1"/>
</dbReference>
<evidence type="ECO:0000256" key="2">
    <source>
        <dbReference type="ARBA" id="ARBA00022448"/>
    </source>
</evidence>
<dbReference type="SMART" id="SM00382">
    <property type="entry name" value="AAA"/>
    <property type="match status" value="1"/>
</dbReference>
<gene>
    <name evidence="6" type="ORF">P5G49_11130</name>
</gene>
<feature type="domain" description="ABC transporter" evidence="5">
    <location>
        <begin position="14"/>
        <end position="262"/>
    </location>
</feature>
<comment type="caution">
    <text evidence="6">The sequence shown here is derived from an EMBL/GenBank/DDBJ whole genome shotgun (WGS) entry which is preliminary data.</text>
</comment>